<reference evidence="4 5" key="1">
    <citation type="submission" date="2016-10" db="EMBL/GenBank/DDBJ databases">
        <authorList>
            <person name="de Groot N.N."/>
        </authorList>
    </citation>
    <scope>NUCLEOTIDE SEQUENCE [LARGE SCALE GENOMIC DNA]</scope>
    <source>
        <strain evidence="4 5">DSM 23421</strain>
    </source>
</reference>
<dbReference type="Proteomes" id="UP000199109">
    <property type="component" value="Unassembled WGS sequence"/>
</dbReference>
<evidence type="ECO:0000256" key="1">
    <source>
        <dbReference type="SAM" id="Coils"/>
    </source>
</evidence>
<gene>
    <name evidence="4" type="ORF">SAMN05421636_11124</name>
</gene>
<feature type="compositionally biased region" description="Polar residues" evidence="2">
    <location>
        <begin position="72"/>
        <end position="82"/>
    </location>
</feature>
<feature type="coiled-coil region" evidence="1">
    <location>
        <begin position="133"/>
        <end position="160"/>
    </location>
</feature>
<sequence length="199" mass="22373">MPSYDSINMRIFCVNHPFSFSIPCNMKNKNSNSTASRGGMYTNIPVLVLLILNILLITACKSDNKSSEDSAELTNLQKTESMPSEEFTDTTIRSTYTQKIKNVPNATSNGATGGNANMNYLITHDSSEDWVDLTQLYADLEMTSRQIDDYQNAMHMYQKNLGGASPNELRSIGDERKKQLKSILSDKQYKKFKSIRSSN</sequence>
<evidence type="ECO:0000256" key="3">
    <source>
        <dbReference type="SAM" id="Phobius"/>
    </source>
</evidence>
<name>A0A1G7I5F3_9FLAO</name>
<protein>
    <submittedName>
        <fullName evidence="4">Uncharacterized protein</fullName>
    </submittedName>
</protein>
<dbReference type="AlphaFoldDB" id="A0A1G7I5F3"/>
<dbReference type="EMBL" id="FNAO01000011">
    <property type="protein sequence ID" value="SDF07971.1"/>
    <property type="molecule type" value="Genomic_DNA"/>
</dbReference>
<evidence type="ECO:0000313" key="5">
    <source>
        <dbReference type="Proteomes" id="UP000199109"/>
    </source>
</evidence>
<keyword evidence="3" id="KW-0812">Transmembrane</keyword>
<keyword evidence="3" id="KW-1133">Transmembrane helix</keyword>
<evidence type="ECO:0000256" key="2">
    <source>
        <dbReference type="SAM" id="MobiDB-lite"/>
    </source>
</evidence>
<feature type="transmembrane region" description="Helical" evidence="3">
    <location>
        <begin position="40"/>
        <end position="60"/>
    </location>
</feature>
<keyword evidence="3" id="KW-0472">Membrane</keyword>
<proteinExistence type="predicted"/>
<accession>A0A1G7I5F3</accession>
<feature type="region of interest" description="Disordered" evidence="2">
    <location>
        <begin position="66"/>
        <end position="90"/>
    </location>
</feature>
<keyword evidence="5" id="KW-1185">Reference proteome</keyword>
<keyword evidence="1" id="KW-0175">Coiled coil</keyword>
<evidence type="ECO:0000313" key="4">
    <source>
        <dbReference type="EMBL" id="SDF07971.1"/>
    </source>
</evidence>
<organism evidence="4 5">
    <name type="scientific">Pricia antarctica</name>
    <dbReference type="NCBI Taxonomy" id="641691"/>
    <lineage>
        <taxon>Bacteria</taxon>
        <taxon>Pseudomonadati</taxon>
        <taxon>Bacteroidota</taxon>
        <taxon>Flavobacteriia</taxon>
        <taxon>Flavobacteriales</taxon>
        <taxon>Flavobacteriaceae</taxon>
        <taxon>Pricia</taxon>
    </lineage>
</organism>